<evidence type="ECO:0000313" key="1">
    <source>
        <dbReference type="EMBL" id="KAJ8122600.1"/>
    </source>
</evidence>
<reference evidence="1" key="1">
    <citation type="submission" date="2022-11" db="EMBL/GenBank/DDBJ databases">
        <title>Genome Sequence of Nemania bipapillata.</title>
        <authorList>
            <person name="Buettner E."/>
        </authorList>
    </citation>
    <scope>NUCLEOTIDE SEQUENCE</scope>
    <source>
        <strain evidence="1">CP14</strain>
    </source>
</reference>
<comment type="caution">
    <text evidence="1">The sequence shown here is derived from an EMBL/GenBank/DDBJ whole genome shotgun (WGS) entry which is preliminary data.</text>
</comment>
<gene>
    <name evidence="1" type="ORF">ONZ43_g1246</name>
</gene>
<protein>
    <submittedName>
        <fullName evidence="1">Uncharacterized protein</fullName>
    </submittedName>
</protein>
<proteinExistence type="predicted"/>
<accession>A0ACC2J527</accession>
<keyword evidence="2" id="KW-1185">Reference proteome</keyword>
<organism evidence="1 2">
    <name type="scientific">Nemania bipapillata</name>
    <dbReference type="NCBI Taxonomy" id="110536"/>
    <lineage>
        <taxon>Eukaryota</taxon>
        <taxon>Fungi</taxon>
        <taxon>Dikarya</taxon>
        <taxon>Ascomycota</taxon>
        <taxon>Pezizomycotina</taxon>
        <taxon>Sordariomycetes</taxon>
        <taxon>Xylariomycetidae</taxon>
        <taxon>Xylariales</taxon>
        <taxon>Xylariaceae</taxon>
        <taxon>Nemania</taxon>
    </lineage>
</organism>
<dbReference type="EMBL" id="JAPESX010000203">
    <property type="protein sequence ID" value="KAJ8122600.1"/>
    <property type="molecule type" value="Genomic_DNA"/>
</dbReference>
<evidence type="ECO:0000313" key="2">
    <source>
        <dbReference type="Proteomes" id="UP001153334"/>
    </source>
</evidence>
<name>A0ACC2J527_9PEZI</name>
<sequence>MRFITLLCLALGSAGLTSAATIAYVDGYVPTVEQVAEDEIKAKKASNPELLARSSATGCVQVHCGYNGDSLVGDVIQLEVYQDGKYIFYLSAGQHGWSDNTEKEWVGIRDYRNRQWGFKIKGLCGNFQYLNDFQTEYGWYTLVLIDYASDTYPCGLTCILKETIYSDSASGKCYGYHGLSMCDFRGRCDTITGDVRQCSPPSNCG</sequence>
<dbReference type="Proteomes" id="UP001153334">
    <property type="component" value="Unassembled WGS sequence"/>
</dbReference>